<dbReference type="Pfam" id="PF04665">
    <property type="entry name" value="Pox_A32"/>
    <property type="match status" value="1"/>
</dbReference>
<dbReference type="SUPFAM" id="SSF52540">
    <property type="entry name" value="P-loop containing nucleoside triphosphate hydrolases"/>
    <property type="match status" value="1"/>
</dbReference>
<dbReference type="Gene3D" id="3.40.50.300">
    <property type="entry name" value="P-loop containing nucleotide triphosphate hydrolases"/>
    <property type="match status" value="1"/>
</dbReference>
<evidence type="ECO:0000313" key="3">
    <source>
        <dbReference type="Proteomes" id="UP000664859"/>
    </source>
</evidence>
<feature type="region of interest" description="Disordered" evidence="1">
    <location>
        <begin position="253"/>
        <end position="282"/>
    </location>
</feature>
<evidence type="ECO:0000256" key="1">
    <source>
        <dbReference type="SAM" id="MobiDB-lite"/>
    </source>
</evidence>
<keyword evidence="3" id="KW-1185">Reference proteome</keyword>
<evidence type="ECO:0000313" key="2">
    <source>
        <dbReference type="EMBL" id="KAG5192164.1"/>
    </source>
</evidence>
<dbReference type="EMBL" id="JAFCMP010000009">
    <property type="protein sequence ID" value="KAG5192164.1"/>
    <property type="molecule type" value="Genomic_DNA"/>
</dbReference>
<gene>
    <name evidence="2" type="ORF">JKP88DRAFT_173773</name>
</gene>
<proteinExistence type="predicted"/>
<dbReference type="AlphaFoldDB" id="A0A835ZH91"/>
<dbReference type="Proteomes" id="UP000664859">
    <property type="component" value="Unassembled WGS sequence"/>
</dbReference>
<dbReference type="InterPro" id="IPR006758">
    <property type="entry name" value="A32L"/>
</dbReference>
<organism evidence="2 3">
    <name type="scientific">Tribonema minus</name>
    <dbReference type="NCBI Taxonomy" id="303371"/>
    <lineage>
        <taxon>Eukaryota</taxon>
        <taxon>Sar</taxon>
        <taxon>Stramenopiles</taxon>
        <taxon>Ochrophyta</taxon>
        <taxon>PX clade</taxon>
        <taxon>Xanthophyceae</taxon>
        <taxon>Tribonematales</taxon>
        <taxon>Tribonemataceae</taxon>
        <taxon>Tribonema</taxon>
    </lineage>
</organism>
<reference evidence="2" key="1">
    <citation type="submission" date="2021-02" db="EMBL/GenBank/DDBJ databases">
        <title>First Annotated Genome of the Yellow-green Alga Tribonema minus.</title>
        <authorList>
            <person name="Mahan K.M."/>
        </authorList>
    </citation>
    <scope>NUCLEOTIDE SEQUENCE</scope>
    <source>
        <strain evidence="2">UTEX B ZZ1240</strain>
    </source>
</reference>
<dbReference type="OrthoDB" id="5571671at2759"/>
<comment type="caution">
    <text evidence="2">The sequence shown here is derived from an EMBL/GenBank/DDBJ whole genome shotgun (WGS) entry which is preliminary data.</text>
</comment>
<sequence length="282" mass="32529">MTFNFAKFDPKEMTRSPACVAIVGKRGTGKSMLIKDLLYHLNLAGVPRCICFSATEEANSYFGTFLPSVFVHPLDPDTLDRVWKAQKELVLQKRVGQLNPDTDTRLVLVMDDCAYHKQMMKSATLREIFMNGRHHGIYFIVTLQYLIDLNVAMRSNVDCWFYLKELSHKNQERIYNESCGFLPSFLTFQDLFMASTANYEAFVVNSRCKSNDPQKIVGHYRADANLNFKYGAPALWRYHEEVYESASEKYQRLQRTQQDSRPMSEATKSRKGGNTIIVRRQG</sequence>
<accession>A0A835ZH91</accession>
<dbReference type="InterPro" id="IPR027417">
    <property type="entry name" value="P-loop_NTPase"/>
</dbReference>
<name>A0A835ZH91_9STRA</name>
<protein>
    <submittedName>
        <fullName evidence="2">Uncharacterized protein</fullName>
    </submittedName>
</protein>